<evidence type="ECO:0000259" key="2">
    <source>
        <dbReference type="PROSITE" id="PS51385"/>
    </source>
</evidence>
<dbReference type="InterPro" id="IPR036652">
    <property type="entry name" value="YjeF_N_dom_sf"/>
</dbReference>
<evidence type="ECO:0000313" key="3">
    <source>
        <dbReference type="EMBL" id="RKK02480.1"/>
    </source>
</evidence>
<feature type="non-terminal residue" evidence="3">
    <location>
        <position position="54"/>
    </location>
</feature>
<keyword evidence="1" id="KW-0472">Membrane</keyword>
<dbReference type="InterPro" id="IPR004443">
    <property type="entry name" value="YjeF_N_dom"/>
</dbReference>
<name>A0A3A9J8V6_9PROT</name>
<feature type="transmembrane region" description="Helical" evidence="1">
    <location>
        <begin position="22"/>
        <end position="45"/>
    </location>
</feature>
<dbReference type="PROSITE" id="PS51385">
    <property type="entry name" value="YJEF_N"/>
    <property type="match status" value="1"/>
</dbReference>
<organism evidence="3 4">
    <name type="scientific">Teichococcus wenyumeiae</name>
    <dbReference type="NCBI Taxonomy" id="2478470"/>
    <lineage>
        <taxon>Bacteria</taxon>
        <taxon>Pseudomonadati</taxon>
        <taxon>Pseudomonadota</taxon>
        <taxon>Alphaproteobacteria</taxon>
        <taxon>Acetobacterales</taxon>
        <taxon>Roseomonadaceae</taxon>
        <taxon>Roseomonas</taxon>
    </lineage>
</organism>
<evidence type="ECO:0000256" key="1">
    <source>
        <dbReference type="SAM" id="Phobius"/>
    </source>
</evidence>
<dbReference type="SUPFAM" id="SSF64153">
    <property type="entry name" value="YjeF N-terminal domain-like"/>
    <property type="match status" value="1"/>
</dbReference>
<dbReference type="Gene3D" id="3.40.50.10260">
    <property type="entry name" value="YjeF N-terminal domain"/>
    <property type="match status" value="1"/>
</dbReference>
<evidence type="ECO:0000313" key="4">
    <source>
        <dbReference type="Proteomes" id="UP000278036"/>
    </source>
</evidence>
<reference evidence="3 4" key="1">
    <citation type="submission" date="2018-09" db="EMBL/GenBank/DDBJ databases">
        <title>Roseomonas sp. nov., isolated from feces of Tibetan antelopes in the Qinghai-Tibet plateau, China.</title>
        <authorList>
            <person name="Tian Z."/>
        </authorList>
    </citation>
    <scope>NUCLEOTIDE SEQUENCE [LARGE SCALE GENOMIC DNA]</scope>
    <source>
        <strain evidence="3 4">Z24</strain>
    </source>
</reference>
<gene>
    <name evidence="3" type="ORF">D6Z83_19535</name>
</gene>
<feature type="domain" description="YjeF N-terminal" evidence="2">
    <location>
        <begin position="16"/>
        <end position="54"/>
    </location>
</feature>
<dbReference type="EMBL" id="RAQU01000149">
    <property type="protein sequence ID" value="RKK02480.1"/>
    <property type="molecule type" value="Genomic_DNA"/>
</dbReference>
<proteinExistence type="predicted"/>
<keyword evidence="1" id="KW-1133">Transmembrane helix</keyword>
<dbReference type="AlphaFoldDB" id="A0A3A9J8V6"/>
<accession>A0A3A9J8V6</accession>
<dbReference type="Proteomes" id="UP000278036">
    <property type="component" value="Unassembled WGS sequence"/>
</dbReference>
<comment type="caution">
    <text evidence="3">The sequence shown here is derived from an EMBL/GenBank/DDBJ whole genome shotgun (WGS) entry which is preliminary data.</text>
</comment>
<keyword evidence="1" id="KW-0812">Transmembrane</keyword>
<sequence>MTPPPPTLSLLTPDEMARVDRAAIAGGASGLALMHAAGAAVARVLRRRFRPCRL</sequence>
<protein>
    <submittedName>
        <fullName evidence="3">Bifunctional ADP-dependent NAD(P)H-hydrate dehydratase/NAD(P)H-hydrate epimerase</fullName>
    </submittedName>
</protein>
<dbReference type="InParanoid" id="A0A3A9J8V6"/>